<evidence type="ECO:0000256" key="3">
    <source>
        <dbReference type="ARBA" id="ARBA00022989"/>
    </source>
</evidence>
<evidence type="ECO:0000256" key="2">
    <source>
        <dbReference type="ARBA" id="ARBA00022692"/>
    </source>
</evidence>
<comment type="function">
    <text evidence="7">Functions as a peptidoglycan terminase that cleaves nascent peptidoglycan strands endolytically to terminate their elongation.</text>
</comment>
<evidence type="ECO:0000256" key="1">
    <source>
        <dbReference type="ARBA" id="ARBA00022475"/>
    </source>
</evidence>
<dbReference type="Pfam" id="PF02618">
    <property type="entry name" value="YceG"/>
    <property type="match status" value="1"/>
</dbReference>
<feature type="transmembrane region" description="Helical" evidence="7">
    <location>
        <begin position="9"/>
        <end position="33"/>
    </location>
</feature>
<comment type="catalytic activity">
    <reaction evidence="7">
        <text>a peptidoglycan chain = a peptidoglycan chain with N-acetyl-1,6-anhydromuramyl-[peptide] at the reducing end + a peptidoglycan chain with N-acetylglucosamine at the non-reducing end.</text>
        <dbReference type="EC" id="4.2.2.29"/>
    </reaction>
</comment>
<dbReference type="HAMAP" id="MF_02065">
    <property type="entry name" value="MltG"/>
    <property type="match status" value="1"/>
</dbReference>
<keyword evidence="5 7" id="KW-0456">Lyase</keyword>
<evidence type="ECO:0000256" key="6">
    <source>
        <dbReference type="ARBA" id="ARBA00023316"/>
    </source>
</evidence>
<comment type="caution">
    <text evidence="8">The sequence shown here is derived from an EMBL/GenBank/DDBJ whole genome shotgun (WGS) entry which is preliminary data.</text>
</comment>
<dbReference type="PANTHER" id="PTHR30518">
    <property type="entry name" value="ENDOLYTIC MUREIN TRANSGLYCOSYLASE"/>
    <property type="match status" value="1"/>
</dbReference>
<evidence type="ECO:0000256" key="4">
    <source>
        <dbReference type="ARBA" id="ARBA00023136"/>
    </source>
</evidence>
<dbReference type="PANTHER" id="PTHR30518:SF2">
    <property type="entry name" value="ENDOLYTIC MUREIN TRANSGLYCOSYLASE"/>
    <property type="match status" value="1"/>
</dbReference>
<comment type="similarity">
    <text evidence="7">Belongs to the transglycosylase MltG family.</text>
</comment>
<dbReference type="InterPro" id="IPR003770">
    <property type="entry name" value="MLTG-like"/>
</dbReference>
<sequence>MRETVTTRLLVFTASLLIPSLSFLAVFFLAPGWNISTDGLQDTRIAVHRGASFRTIVSTLQQQGIVRHERPLLITAALFPELRNIKPGRYTVPPGMANYTLLEYLRSRPQDEEQVMIPVGVRQERIASIIGRQLDTDSLSVMTRSQDRAFLDTLGITAESFEGYSFPGTYNFPWASTSGEVLQFLAGRFRSFFNDSLQARARELGMSELEILTLASIVEAETPLDREKPLIAGVYHNRLKRNMKLQADPTVQYALGDRRERLLYKDLETDSPYNTYRYRGLPPGPICNPGEASIRAALFPAETRHLYFVATGDGGHYFAETHSEHLRNVRKYRRSRY</sequence>
<keyword evidence="4 7" id="KW-0472">Membrane</keyword>
<dbReference type="EC" id="4.2.2.29" evidence="7"/>
<dbReference type="CDD" id="cd08010">
    <property type="entry name" value="MltG_like"/>
    <property type="match status" value="1"/>
</dbReference>
<evidence type="ECO:0000313" key="8">
    <source>
        <dbReference type="EMBL" id="MBF0636511.1"/>
    </source>
</evidence>
<reference evidence="8 9" key="1">
    <citation type="journal article" date="2020" name="Microorganisms">
        <title>Simultaneous Genome Sequencing of Prosthecochloris ethylica and Desulfuromonas acetoxidans within a Syntrophic Mixture Reveals Unique Pili and Protein Interactions.</title>
        <authorList>
            <person name="Kyndt J.A."/>
            <person name="Van Beeumen J.J."/>
            <person name="Meyer T.E."/>
        </authorList>
    </citation>
    <scope>NUCLEOTIDE SEQUENCE [LARGE SCALE GENOMIC DNA]</scope>
    <source>
        <strain evidence="8 9">N3</strain>
    </source>
</reference>
<dbReference type="Gene3D" id="3.30.1490.480">
    <property type="entry name" value="Endolytic murein transglycosylase"/>
    <property type="match status" value="1"/>
</dbReference>
<keyword evidence="3 7" id="KW-1133">Transmembrane helix</keyword>
<evidence type="ECO:0000256" key="5">
    <source>
        <dbReference type="ARBA" id="ARBA00023239"/>
    </source>
</evidence>
<feature type="site" description="Important for catalytic activity" evidence="7">
    <location>
        <position position="221"/>
    </location>
</feature>
<protein>
    <recommendedName>
        <fullName evidence="7">Endolytic murein transglycosylase</fullName>
        <ecNumber evidence="7">4.2.2.29</ecNumber>
    </recommendedName>
    <alternativeName>
        <fullName evidence="7">Peptidoglycan lytic transglycosylase</fullName>
    </alternativeName>
    <alternativeName>
        <fullName evidence="7">Peptidoglycan polymerization terminase</fullName>
    </alternativeName>
</protein>
<dbReference type="NCBIfam" id="TIGR00247">
    <property type="entry name" value="endolytic transglycosylase MltG"/>
    <property type="match status" value="1"/>
</dbReference>
<keyword evidence="6 7" id="KW-0961">Cell wall biogenesis/degradation</keyword>
<evidence type="ECO:0000313" key="9">
    <source>
        <dbReference type="Proteomes" id="UP000619838"/>
    </source>
</evidence>
<proteinExistence type="inferred from homology"/>
<comment type="subcellular location">
    <subcellularLocation>
        <location evidence="7">Cell membrane</location>
        <topology evidence="7">Single-pass membrane protein</topology>
    </subcellularLocation>
</comment>
<keyword evidence="9" id="KW-1185">Reference proteome</keyword>
<keyword evidence="2 7" id="KW-0812">Transmembrane</keyword>
<name>A0ABR9XR59_9CHLB</name>
<accession>A0ABR9XR59</accession>
<keyword evidence="1 7" id="KW-1003">Cell membrane</keyword>
<organism evidence="8 9">
    <name type="scientific">Prosthecochloris ethylica</name>
    <dbReference type="NCBI Taxonomy" id="2743976"/>
    <lineage>
        <taxon>Bacteria</taxon>
        <taxon>Pseudomonadati</taxon>
        <taxon>Chlorobiota</taxon>
        <taxon>Chlorobiia</taxon>
        <taxon>Chlorobiales</taxon>
        <taxon>Chlorobiaceae</taxon>
        <taxon>Prosthecochloris</taxon>
    </lineage>
</organism>
<dbReference type="RefSeq" id="WP_114608163.1">
    <property type="nucleotide sequence ID" value="NZ_JABVZQ010000003.1"/>
</dbReference>
<gene>
    <name evidence="7 8" type="primary">mltG</name>
    <name evidence="8" type="ORF">INT08_04865</name>
</gene>
<evidence type="ECO:0000256" key="7">
    <source>
        <dbReference type="HAMAP-Rule" id="MF_02065"/>
    </source>
</evidence>
<dbReference type="Proteomes" id="UP000619838">
    <property type="component" value="Unassembled WGS sequence"/>
</dbReference>
<dbReference type="EMBL" id="JADGII010000006">
    <property type="protein sequence ID" value="MBF0636511.1"/>
    <property type="molecule type" value="Genomic_DNA"/>
</dbReference>
<dbReference type="Gene3D" id="3.30.160.60">
    <property type="entry name" value="Classic Zinc Finger"/>
    <property type="match status" value="1"/>
</dbReference>